<feature type="region of interest" description="Disordered" evidence="1">
    <location>
        <begin position="189"/>
        <end position="219"/>
    </location>
</feature>
<dbReference type="AlphaFoldDB" id="A0A914CD60"/>
<feature type="region of interest" description="Disordered" evidence="1">
    <location>
        <begin position="1"/>
        <end position="43"/>
    </location>
</feature>
<keyword evidence="2" id="KW-1185">Reference proteome</keyword>
<evidence type="ECO:0000313" key="3">
    <source>
        <dbReference type="WBParaSite" id="ACRNAN_Path_91.g335.t1"/>
    </source>
</evidence>
<feature type="compositionally biased region" description="Basic and acidic residues" evidence="1">
    <location>
        <begin position="189"/>
        <end position="198"/>
    </location>
</feature>
<reference evidence="3" key="1">
    <citation type="submission" date="2022-11" db="UniProtKB">
        <authorList>
            <consortium name="WormBaseParasite"/>
        </authorList>
    </citation>
    <scope>IDENTIFICATION</scope>
</reference>
<feature type="compositionally biased region" description="Polar residues" evidence="1">
    <location>
        <begin position="1"/>
        <end position="10"/>
    </location>
</feature>
<protein>
    <submittedName>
        <fullName evidence="3">Uncharacterized protein</fullName>
    </submittedName>
</protein>
<evidence type="ECO:0000313" key="2">
    <source>
        <dbReference type="Proteomes" id="UP000887540"/>
    </source>
</evidence>
<accession>A0A914CD60</accession>
<name>A0A914CD60_9BILA</name>
<evidence type="ECO:0000256" key="1">
    <source>
        <dbReference type="SAM" id="MobiDB-lite"/>
    </source>
</evidence>
<feature type="compositionally biased region" description="Basic and acidic residues" evidence="1">
    <location>
        <begin position="119"/>
        <end position="129"/>
    </location>
</feature>
<feature type="region of interest" description="Disordered" evidence="1">
    <location>
        <begin position="119"/>
        <end position="153"/>
    </location>
</feature>
<feature type="compositionally biased region" description="Polar residues" evidence="1">
    <location>
        <begin position="138"/>
        <end position="153"/>
    </location>
</feature>
<dbReference type="WBParaSite" id="ACRNAN_Path_91.g335.t1">
    <property type="protein sequence ID" value="ACRNAN_Path_91.g335.t1"/>
    <property type="gene ID" value="ACRNAN_Path_91.g335"/>
</dbReference>
<dbReference type="Proteomes" id="UP000887540">
    <property type="component" value="Unplaced"/>
</dbReference>
<organism evidence="2 3">
    <name type="scientific">Acrobeloides nanus</name>
    <dbReference type="NCBI Taxonomy" id="290746"/>
    <lineage>
        <taxon>Eukaryota</taxon>
        <taxon>Metazoa</taxon>
        <taxon>Ecdysozoa</taxon>
        <taxon>Nematoda</taxon>
        <taxon>Chromadorea</taxon>
        <taxon>Rhabditida</taxon>
        <taxon>Tylenchina</taxon>
        <taxon>Cephalobomorpha</taxon>
        <taxon>Cephaloboidea</taxon>
        <taxon>Cephalobidae</taxon>
        <taxon>Acrobeloides</taxon>
    </lineage>
</organism>
<proteinExistence type="predicted"/>
<sequence length="232" mass="26238">MKSPSQSTFSHGCGRGTCRVPSQRPPSFTRDCANDPRTPLGQRRLKAEQKRYMYAMQQDANSSEDLIHQEEDDQAVAPVSFKEIPSAATVPVSEVLSPTAGKEVQTVEKEVQTVENLLRKENEVPEPKRPSPSILKNRIQSNDMPSKDVSTPRFNLYNNQRRFVNSQGRLSPPNKQPMSFPVADEEDYRHATRAHRDAPNSPFRRSTNFNHMHGARKSGKSLPSWAIYSLLH</sequence>